<evidence type="ECO:0000313" key="3">
    <source>
        <dbReference type="Proteomes" id="UP000000752"/>
    </source>
</evidence>
<dbReference type="Proteomes" id="UP000000752">
    <property type="component" value="Chromosome"/>
</dbReference>
<proteinExistence type="predicted"/>
<accession>O58311</accession>
<dbReference type="KEGG" id="pho:PH0607"/>
<name>O58311_PYRHO</name>
<evidence type="ECO:0000313" key="2">
    <source>
        <dbReference type="EMBL" id="BAA29696.1"/>
    </source>
</evidence>
<reference evidence="2 3" key="1">
    <citation type="journal article" date="1998" name="DNA Res.">
        <title>Complete sequence and gene organization of the genome of a hyper-thermophilic archaebacterium, Pyrococcus horikoshii OT3.</title>
        <authorList>
            <person name="Kawarabayasi Y."/>
            <person name="Sawada M."/>
            <person name="Horikawa H."/>
            <person name="Haikawa Y."/>
            <person name="Hino Y."/>
            <person name="Yamamoto S."/>
            <person name="Sekine M."/>
            <person name="Baba S."/>
            <person name="Kosugi H."/>
            <person name="Hosoyama A."/>
            <person name="Nagai Y."/>
            <person name="Sakai M."/>
            <person name="Ogura K."/>
            <person name="Otuka R."/>
            <person name="Nakazawa H."/>
            <person name="Takamiya M."/>
            <person name="Ohfuku Y."/>
            <person name="Funahashi T."/>
            <person name="Tanaka T."/>
            <person name="Kudoh Y."/>
            <person name="Yamazaki J."/>
            <person name="Kushida N."/>
            <person name="Oguchi A."/>
            <person name="Aoki K."/>
            <person name="Nakamura Y."/>
            <person name="Robb T.F."/>
            <person name="Horikoshi K."/>
            <person name="Masuchi Y."/>
            <person name="Shizuya H."/>
            <person name="Kikuchi H."/>
        </authorList>
    </citation>
    <scope>NUCLEOTIDE SEQUENCE [LARGE SCALE GENOMIC DNA]</scope>
    <source>
        <strain evidence="3">ATCC 700860 / DSM 12428 / JCM 9974 / NBRC 100139 / OT-3</strain>
    </source>
</reference>
<dbReference type="AlphaFoldDB" id="O58311"/>
<feature type="transmembrane region" description="Helical" evidence="1">
    <location>
        <begin position="61"/>
        <end position="87"/>
    </location>
</feature>
<gene>
    <name evidence="2" type="ordered locus">PH0607</name>
</gene>
<feature type="transmembrane region" description="Helical" evidence="1">
    <location>
        <begin position="93"/>
        <end position="113"/>
    </location>
</feature>
<organism evidence="2 3">
    <name type="scientific">Pyrococcus horikoshii (strain ATCC 700860 / DSM 12428 / JCM 9974 / NBRC 100139 / OT-3)</name>
    <dbReference type="NCBI Taxonomy" id="70601"/>
    <lineage>
        <taxon>Archaea</taxon>
        <taxon>Methanobacteriati</taxon>
        <taxon>Methanobacteriota</taxon>
        <taxon>Thermococci</taxon>
        <taxon>Thermococcales</taxon>
        <taxon>Thermococcaceae</taxon>
        <taxon>Pyrococcus</taxon>
    </lineage>
</organism>
<dbReference type="EMBL" id="BA000001">
    <property type="protein sequence ID" value="BAA29696.1"/>
    <property type="molecule type" value="Genomic_DNA"/>
</dbReference>
<evidence type="ECO:0000256" key="1">
    <source>
        <dbReference type="SAM" id="Phobius"/>
    </source>
</evidence>
<dbReference type="EnsemblBacteria" id="BAA29696">
    <property type="protein sequence ID" value="BAA29696"/>
    <property type="gene ID" value="BAA29696"/>
</dbReference>
<keyword evidence="1" id="KW-0472">Membrane</keyword>
<keyword evidence="1" id="KW-0812">Transmembrane</keyword>
<protein>
    <submittedName>
        <fullName evidence="2">Uncharacterized protein</fullName>
    </submittedName>
</protein>
<keyword evidence="1" id="KW-1133">Transmembrane helix</keyword>
<dbReference type="PIR" id="F71104">
    <property type="entry name" value="F71104"/>
</dbReference>
<keyword evidence="3" id="KW-1185">Reference proteome</keyword>
<feature type="transmembrane region" description="Helical" evidence="1">
    <location>
        <begin position="20"/>
        <end position="40"/>
    </location>
</feature>
<sequence>MYFLSNSCGIFGVTTSLSPLLTFNICLAISLSTFSSGSSMRTKIKSNLLSNVGGRSICSDTLFILLNLPCFGFAAAITVVLAFSVAVMPAFDRLIVCCSRASWITLLSLSLILSSSSINA</sequence>